<dbReference type="EMBL" id="CAXLJM020000164">
    <property type="protein sequence ID" value="CAL8145447.1"/>
    <property type="molecule type" value="Genomic_DNA"/>
</dbReference>
<reference evidence="1 2" key="1">
    <citation type="submission" date="2024-08" db="EMBL/GenBank/DDBJ databases">
        <authorList>
            <person name="Cucini C."/>
            <person name="Frati F."/>
        </authorList>
    </citation>
    <scope>NUCLEOTIDE SEQUENCE [LARGE SCALE GENOMIC DNA]</scope>
</reference>
<proteinExistence type="predicted"/>
<organism evidence="1 2">
    <name type="scientific">Orchesella dallaii</name>
    <dbReference type="NCBI Taxonomy" id="48710"/>
    <lineage>
        <taxon>Eukaryota</taxon>
        <taxon>Metazoa</taxon>
        <taxon>Ecdysozoa</taxon>
        <taxon>Arthropoda</taxon>
        <taxon>Hexapoda</taxon>
        <taxon>Collembola</taxon>
        <taxon>Entomobryomorpha</taxon>
        <taxon>Entomobryoidea</taxon>
        <taxon>Orchesellidae</taxon>
        <taxon>Orchesellinae</taxon>
        <taxon>Orchesella</taxon>
    </lineage>
</organism>
<gene>
    <name evidence="1" type="ORF">ODALV1_LOCUS30494</name>
</gene>
<evidence type="ECO:0000313" key="2">
    <source>
        <dbReference type="Proteomes" id="UP001642540"/>
    </source>
</evidence>
<dbReference type="Proteomes" id="UP001642540">
    <property type="component" value="Unassembled WGS sequence"/>
</dbReference>
<keyword evidence="2" id="KW-1185">Reference proteome</keyword>
<protein>
    <submittedName>
        <fullName evidence="1">Uncharacterized protein</fullName>
    </submittedName>
</protein>
<sequence>MSPGVSCSSAEKKKKIASNTKERGILLHHVALTYAFFLRKKRKMCSSDSNSCSNSNSFRISNRQSPLARETRARLRFVAAVFAALMDDMDDSVIEFGRILCGMESGARPAKDLKPVLKTLGLTLIDFSYVIRDLGVVMTDMVTLAADFDYELSCLYMILNYLKVQLKELIKLLKDTWYSIMKDDRKECENEDVLDSIGSTVNELYILLG</sequence>
<comment type="caution">
    <text evidence="1">The sequence shown here is derived from an EMBL/GenBank/DDBJ whole genome shotgun (WGS) entry which is preliminary data.</text>
</comment>
<name>A0ABP1S721_9HEXA</name>
<evidence type="ECO:0000313" key="1">
    <source>
        <dbReference type="EMBL" id="CAL8145447.1"/>
    </source>
</evidence>
<accession>A0ABP1S721</accession>